<keyword evidence="1" id="KW-0472">Membrane</keyword>
<dbReference type="Proteomes" id="UP000285146">
    <property type="component" value="Unassembled WGS sequence"/>
</dbReference>
<evidence type="ECO:0000256" key="1">
    <source>
        <dbReference type="SAM" id="Phobius"/>
    </source>
</evidence>
<keyword evidence="1" id="KW-0812">Transmembrane</keyword>
<dbReference type="InParanoid" id="A0A423XN42"/>
<keyword evidence="1" id="KW-1133">Transmembrane helix</keyword>
<comment type="caution">
    <text evidence="2">The sequence shown here is derived from an EMBL/GenBank/DDBJ whole genome shotgun (WGS) entry which is preliminary data.</text>
</comment>
<evidence type="ECO:0000313" key="2">
    <source>
        <dbReference type="EMBL" id="ROW17997.1"/>
    </source>
</evidence>
<dbReference type="EMBL" id="LKEB01000001">
    <property type="protein sequence ID" value="ROW17997.1"/>
    <property type="molecule type" value="Genomic_DNA"/>
</dbReference>
<keyword evidence="3" id="KW-1185">Reference proteome</keyword>
<accession>A0A423XN42</accession>
<organism evidence="2 3">
    <name type="scientific">Cytospora leucostoma</name>
    <dbReference type="NCBI Taxonomy" id="1230097"/>
    <lineage>
        <taxon>Eukaryota</taxon>
        <taxon>Fungi</taxon>
        <taxon>Dikarya</taxon>
        <taxon>Ascomycota</taxon>
        <taxon>Pezizomycotina</taxon>
        <taxon>Sordariomycetes</taxon>
        <taxon>Sordariomycetidae</taxon>
        <taxon>Diaporthales</taxon>
        <taxon>Cytosporaceae</taxon>
        <taxon>Cytospora</taxon>
    </lineage>
</organism>
<evidence type="ECO:0000313" key="3">
    <source>
        <dbReference type="Proteomes" id="UP000285146"/>
    </source>
</evidence>
<dbReference type="AlphaFoldDB" id="A0A423XN42"/>
<reference evidence="2 3" key="1">
    <citation type="submission" date="2015-09" db="EMBL/GenBank/DDBJ databases">
        <title>Host preference determinants of Valsa canker pathogens revealed by comparative genomics.</title>
        <authorList>
            <person name="Yin Z."/>
            <person name="Huang L."/>
        </authorList>
    </citation>
    <scope>NUCLEOTIDE SEQUENCE [LARGE SCALE GENOMIC DNA]</scope>
    <source>
        <strain evidence="2 3">SXYLt</strain>
    </source>
</reference>
<gene>
    <name evidence="2" type="ORF">VPNG_00231</name>
</gene>
<name>A0A423XN42_9PEZI</name>
<protein>
    <submittedName>
        <fullName evidence="2">Uncharacterized protein</fullName>
    </submittedName>
</protein>
<sequence length="96" mass="10266">MSSATDDTAVNDRLDLVNSGLQLADNVLQILPWVIGLGIGLYNAYASRRAGYLKRVLGGTSLTEPIADPTPADGTWETKRAFDSAEILDLGGPLYQ</sequence>
<feature type="transmembrane region" description="Helical" evidence="1">
    <location>
        <begin position="27"/>
        <end position="45"/>
    </location>
</feature>
<proteinExistence type="predicted"/>